<keyword evidence="1" id="KW-0732">Signal</keyword>
<dbReference type="EMBL" id="CP003746">
    <property type="protein sequence ID" value="AFU98727.1"/>
    <property type="molecule type" value="Genomic_DNA"/>
</dbReference>
<dbReference type="eggNOG" id="COG0457">
    <property type="taxonomic scope" value="Bacteria"/>
</dbReference>
<feature type="chain" id="PRO_5003878647" description="DUF1570 domain-containing protein" evidence="1">
    <location>
        <begin position="29"/>
        <end position="508"/>
    </location>
</feature>
<protein>
    <recommendedName>
        <fullName evidence="4">DUF1570 domain-containing protein</fullName>
    </recommendedName>
</protein>
<feature type="signal peptide" evidence="1">
    <location>
        <begin position="1"/>
        <end position="28"/>
    </location>
</feature>
<organism evidence="2 3">
    <name type="scientific">Simiduia agarivorans (strain DSM 21679 / JCM 13881 / BCRC 17597 / SA1)</name>
    <dbReference type="NCBI Taxonomy" id="1117647"/>
    <lineage>
        <taxon>Bacteria</taxon>
        <taxon>Pseudomonadati</taxon>
        <taxon>Pseudomonadota</taxon>
        <taxon>Gammaproteobacteria</taxon>
        <taxon>Cellvibrionales</taxon>
        <taxon>Cellvibrionaceae</taxon>
        <taxon>Simiduia</taxon>
    </lineage>
</organism>
<dbReference type="OrthoDB" id="5523615at2"/>
<dbReference type="STRING" id="1117647.M5M_07680"/>
<accession>K4KXT6</accession>
<sequence>MYSALICFIVRRVVPVLGAMVFSLCAYADFDLEDWHRYQLDQFVVYSNSDEDYVQETLTEFLRLKNLVTQSRQDDLGDSLTPFTVFLFDSRSDFKQLVSNAHTAGFYTEIDLSPVLVMYKASRRASIGTHEVLKHEYMHYLVRALSGQNYPRWYDEGIAEFFSTLEVKRGKLLVGAIPEIRASWLQSGPWSRGGLLPLEDVLDFDVTQSSSDNYIARHYASSWLLTHYLNLGHLNGFPNRIGQMSNYLHLVGKGKTSEQAFAEAFDVTLEQMTDEIKQYAGKRRISVLALQHEEPEFSYKKTTVSPHAMGMKLYDLVIRREETASLADELLKAALASNDPVALAVQANNHIAAQAFGPAQTLIETLVDKNLTENRPDVQRLTARAMLGLMSFQPDQAHRLPVATALLEQANSKAPHPDTYRMLTEIYWNSKQYQAAIDSAIELGNRMPSSAYVNFFVGKYLLKARHYDYAAAYLANAANWAHNASLVEDANRYLKMAQYKLDEQQASQ</sequence>
<evidence type="ECO:0000313" key="3">
    <source>
        <dbReference type="Proteomes" id="UP000000466"/>
    </source>
</evidence>
<dbReference type="KEGG" id="saga:M5M_07680"/>
<dbReference type="Proteomes" id="UP000000466">
    <property type="component" value="Chromosome"/>
</dbReference>
<reference evidence="2 3" key="1">
    <citation type="journal article" date="2013" name="Genome Announc.">
        <title>Complete genome sequence of Simiduia agarivorans SA1(T), a marine bacterium able to degrade a variety of polysaccharides.</title>
        <authorList>
            <person name="Lin S.Y."/>
            <person name="Shieh W.Y."/>
            <person name="Chen J.S."/>
            <person name="Tang S.L."/>
        </authorList>
    </citation>
    <scope>NUCLEOTIDE SEQUENCE [LARGE SCALE GENOMIC DNA]</scope>
    <source>
        <strain evidence="3">DSM 21679 / JCM 13881 / BCRC 17597 / SA1</strain>
    </source>
</reference>
<proteinExistence type="predicted"/>
<gene>
    <name evidence="2" type="ordered locus">M5M_07680</name>
</gene>
<dbReference type="HOGENOM" id="CLU_545005_0_0_6"/>
<evidence type="ECO:0008006" key="4">
    <source>
        <dbReference type="Google" id="ProtNLM"/>
    </source>
</evidence>
<dbReference type="AlphaFoldDB" id="K4KXT6"/>
<keyword evidence="3" id="KW-1185">Reference proteome</keyword>
<dbReference type="Gene3D" id="1.25.40.10">
    <property type="entry name" value="Tetratricopeptide repeat domain"/>
    <property type="match status" value="1"/>
</dbReference>
<dbReference type="RefSeq" id="WP_015046900.1">
    <property type="nucleotide sequence ID" value="NC_018868.3"/>
</dbReference>
<dbReference type="Gene3D" id="3.40.30.160">
    <property type="entry name" value="Collagenase ColT, N-terminal domain"/>
    <property type="match status" value="1"/>
</dbReference>
<name>K4KXT6_SIMAS</name>
<evidence type="ECO:0000313" key="2">
    <source>
        <dbReference type="EMBL" id="AFU98727.1"/>
    </source>
</evidence>
<dbReference type="InterPro" id="IPR011990">
    <property type="entry name" value="TPR-like_helical_dom_sf"/>
</dbReference>
<evidence type="ECO:0000256" key="1">
    <source>
        <dbReference type="SAM" id="SignalP"/>
    </source>
</evidence>